<feature type="region of interest" description="Disordered" evidence="1">
    <location>
        <begin position="93"/>
        <end position="136"/>
    </location>
</feature>
<reference evidence="2 3" key="1">
    <citation type="journal article" date="2018" name="Elife">
        <title>Functional genomics of lipid metabolism in the oleaginous yeast Rhodosporidium toruloides.</title>
        <authorList>
            <person name="Coradetti S.T."/>
            <person name="Pinel D."/>
            <person name="Geiselman G."/>
            <person name="Ito M."/>
            <person name="Mondo S."/>
            <person name="Reilly M.C."/>
            <person name="Cheng Y.F."/>
            <person name="Bauer S."/>
            <person name="Grigoriev I."/>
            <person name="Gladden J.M."/>
            <person name="Simmons B.A."/>
            <person name="Brem R."/>
            <person name="Arkin A.P."/>
            <person name="Skerker J.M."/>
        </authorList>
    </citation>
    <scope>NUCLEOTIDE SEQUENCE [LARGE SCALE GENOMIC DNA]</scope>
    <source>
        <strain evidence="2 3">NBRC 0880</strain>
    </source>
</reference>
<protein>
    <submittedName>
        <fullName evidence="2">Uncharacterized protein</fullName>
    </submittedName>
</protein>
<name>A0A2T0AB33_RHOTO</name>
<sequence>MSFELIVSELDAVGVVVEADEALLRDEAGPAHSRRPSSLVLECYRARECVTATLTHTHRHTQSIDPPLVAHSHSLTPRHCPRRHHSITLTPLQAAQQTPAGTLQPTADTPSPRACPAQSLTPPGEPLTRSPALANPHLVPRRTRLGLLAYRQHTALRRATPHPSVVAVPSLSLPRRTLGPPVSLSFPPHNPIDPRRPPLRLDA</sequence>
<dbReference type="Proteomes" id="UP000239560">
    <property type="component" value="Unassembled WGS sequence"/>
</dbReference>
<organism evidence="2 3">
    <name type="scientific">Rhodotorula toruloides</name>
    <name type="common">Yeast</name>
    <name type="synonym">Rhodosporidium toruloides</name>
    <dbReference type="NCBI Taxonomy" id="5286"/>
    <lineage>
        <taxon>Eukaryota</taxon>
        <taxon>Fungi</taxon>
        <taxon>Dikarya</taxon>
        <taxon>Basidiomycota</taxon>
        <taxon>Pucciniomycotina</taxon>
        <taxon>Microbotryomycetes</taxon>
        <taxon>Sporidiobolales</taxon>
        <taxon>Sporidiobolaceae</taxon>
        <taxon>Rhodotorula</taxon>
    </lineage>
</organism>
<evidence type="ECO:0000313" key="2">
    <source>
        <dbReference type="EMBL" id="PRQ75221.1"/>
    </source>
</evidence>
<evidence type="ECO:0000256" key="1">
    <source>
        <dbReference type="SAM" id="MobiDB-lite"/>
    </source>
</evidence>
<dbReference type="AlphaFoldDB" id="A0A2T0AB33"/>
<evidence type="ECO:0000313" key="3">
    <source>
        <dbReference type="Proteomes" id="UP000239560"/>
    </source>
</evidence>
<accession>A0A2T0AB33</accession>
<gene>
    <name evidence="2" type="ORF">AAT19DRAFT_14243</name>
</gene>
<comment type="caution">
    <text evidence="2">The sequence shown here is derived from an EMBL/GenBank/DDBJ whole genome shotgun (WGS) entry which is preliminary data.</text>
</comment>
<feature type="compositionally biased region" description="Polar residues" evidence="1">
    <location>
        <begin position="93"/>
        <end position="109"/>
    </location>
</feature>
<proteinExistence type="predicted"/>
<feature type="compositionally biased region" description="Basic and acidic residues" evidence="1">
    <location>
        <begin position="192"/>
        <end position="203"/>
    </location>
</feature>
<feature type="region of interest" description="Disordered" evidence="1">
    <location>
        <begin position="179"/>
        <end position="203"/>
    </location>
</feature>
<dbReference type="EMBL" id="LCTV02000005">
    <property type="protein sequence ID" value="PRQ75221.1"/>
    <property type="molecule type" value="Genomic_DNA"/>
</dbReference>